<dbReference type="Proteomes" id="UP000295294">
    <property type="component" value="Plasmid unnamed4"/>
</dbReference>
<dbReference type="KEGG" id="cox:E0W60_34615"/>
<dbReference type="EMBL" id="CP038639">
    <property type="protein sequence ID" value="QBY56193.1"/>
    <property type="molecule type" value="Genomic_DNA"/>
</dbReference>
<evidence type="ECO:0000313" key="3">
    <source>
        <dbReference type="Proteomes" id="UP000295294"/>
    </source>
</evidence>
<geneLocation type="plasmid" evidence="2">
    <name>unnamed4</name>
</geneLocation>
<dbReference type="Pfam" id="PF05717">
    <property type="entry name" value="TnpB_IS66"/>
    <property type="match status" value="1"/>
</dbReference>
<keyword evidence="2" id="KW-0614">Plasmid</keyword>
<dbReference type="InterPro" id="IPR008878">
    <property type="entry name" value="Transposase_IS66_Orf2"/>
</dbReference>
<evidence type="ECO:0000256" key="1">
    <source>
        <dbReference type="SAM" id="MobiDB-lite"/>
    </source>
</evidence>
<name>A0A4P7LRB0_9BURK</name>
<dbReference type="AlphaFoldDB" id="A0A4P7LRB0"/>
<organism evidence="2 3">
    <name type="scientific">Cupriavidus oxalaticus</name>
    <dbReference type="NCBI Taxonomy" id="96344"/>
    <lineage>
        <taxon>Bacteria</taxon>
        <taxon>Pseudomonadati</taxon>
        <taxon>Pseudomonadota</taxon>
        <taxon>Betaproteobacteria</taxon>
        <taxon>Burkholderiales</taxon>
        <taxon>Burkholderiaceae</taxon>
        <taxon>Cupriavidus</taxon>
    </lineage>
</organism>
<proteinExistence type="predicted"/>
<evidence type="ECO:0008006" key="4">
    <source>
        <dbReference type="Google" id="ProtNLM"/>
    </source>
</evidence>
<feature type="region of interest" description="Disordered" evidence="1">
    <location>
        <begin position="1"/>
        <end position="20"/>
    </location>
</feature>
<gene>
    <name evidence="2" type="ORF">E0W60_34615</name>
</gene>
<sequence length="81" mass="9250">MRRDAAANSGRLRGARPLDSPGCGRLNYVRRVAREVQERLRPREPAAARFRNARYTRVKLLMHDGFGVLCAARRLNQGRFA</sequence>
<reference evidence="2 3" key="1">
    <citation type="submission" date="2019-03" db="EMBL/GenBank/DDBJ databases">
        <title>Efficiently degradation of phenoxyalkanoic acid herbicides by Cupriavidus oxalaticus strain X32.</title>
        <authorList>
            <person name="Sheng X."/>
        </authorList>
    </citation>
    <scope>NUCLEOTIDE SEQUENCE [LARGE SCALE GENOMIC DNA]</scope>
    <source>
        <strain evidence="2 3">X32</strain>
        <plasmid evidence="2 3">unnamed4</plasmid>
    </source>
</reference>
<protein>
    <recommendedName>
        <fullName evidence="4">Transposase</fullName>
    </recommendedName>
</protein>
<accession>A0A4P7LRB0</accession>
<evidence type="ECO:0000313" key="2">
    <source>
        <dbReference type="EMBL" id="QBY56193.1"/>
    </source>
</evidence>
<dbReference type="RefSeq" id="WP_135707358.1">
    <property type="nucleotide sequence ID" value="NZ_CP038639.1"/>
</dbReference>